<evidence type="ECO:0000313" key="1">
    <source>
        <dbReference type="EMBL" id="KAF3594917.1"/>
    </source>
</evidence>
<dbReference type="Proteomes" id="UP000266723">
    <property type="component" value="Unassembled WGS sequence"/>
</dbReference>
<name>A0ABQ7ECW4_BRACR</name>
<comment type="caution">
    <text evidence="1">The sequence shown here is derived from an EMBL/GenBank/DDBJ whole genome shotgun (WGS) entry which is preliminary data.</text>
</comment>
<protein>
    <recommendedName>
        <fullName evidence="3">Xylanase inhibitor N-terminal domain-containing protein</fullName>
    </recommendedName>
</protein>
<gene>
    <name evidence="1" type="ORF">DY000_02020017</name>
</gene>
<proteinExistence type="predicted"/>
<dbReference type="EMBL" id="QGKV02000299">
    <property type="protein sequence ID" value="KAF3594917.1"/>
    <property type="molecule type" value="Genomic_DNA"/>
</dbReference>
<sequence length="123" mass="13595">MEKRGSLDKERYLFIYTRKKLEFHSKMSLVYCLMGLEGGCKSTPNTLYTSNDVRAVDAGVGNRLISTTGSCIRYSDLFGNFAVLPEVVVRITFHGCVPNVFMASALFFGGPCQDGDHGGRIEL</sequence>
<keyword evidence="2" id="KW-1185">Reference proteome</keyword>
<accession>A0ABQ7ECW4</accession>
<organism evidence="1 2">
    <name type="scientific">Brassica cretica</name>
    <name type="common">Mustard</name>
    <dbReference type="NCBI Taxonomy" id="69181"/>
    <lineage>
        <taxon>Eukaryota</taxon>
        <taxon>Viridiplantae</taxon>
        <taxon>Streptophyta</taxon>
        <taxon>Embryophyta</taxon>
        <taxon>Tracheophyta</taxon>
        <taxon>Spermatophyta</taxon>
        <taxon>Magnoliopsida</taxon>
        <taxon>eudicotyledons</taxon>
        <taxon>Gunneridae</taxon>
        <taxon>Pentapetalae</taxon>
        <taxon>rosids</taxon>
        <taxon>malvids</taxon>
        <taxon>Brassicales</taxon>
        <taxon>Brassicaceae</taxon>
        <taxon>Brassiceae</taxon>
        <taxon>Brassica</taxon>
    </lineage>
</organism>
<reference evidence="1 2" key="1">
    <citation type="journal article" date="2020" name="BMC Genomics">
        <title>Intraspecific diversification of the crop wild relative Brassica cretica Lam. using demographic model selection.</title>
        <authorList>
            <person name="Kioukis A."/>
            <person name="Michalopoulou V.A."/>
            <person name="Briers L."/>
            <person name="Pirintsos S."/>
            <person name="Studholme D.J."/>
            <person name="Pavlidis P."/>
            <person name="Sarris P.F."/>
        </authorList>
    </citation>
    <scope>NUCLEOTIDE SEQUENCE [LARGE SCALE GENOMIC DNA]</scope>
    <source>
        <strain evidence="2">cv. PFS-1207/04</strain>
    </source>
</reference>
<evidence type="ECO:0000313" key="2">
    <source>
        <dbReference type="Proteomes" id="UP000266723"/>
    </source>
</evidence>
<evidence type="ECO:0008006" key="3">
    <source>
        <dbReference type="Google" id="ProtNLM"/>
    </source>
</evidence>